<proteinExistence type="predicted"/>
<name>M5F516_9HYPH</name>
<accession>M5F516</accession>
<evidence type="ECO:0000313" key="2">
    <source>
        <dbReference type="Proteomes" id="UP000012062"/>
    </source>
</evidence>
<keyword evidence="2" id="KW-1185">Reference proteome</keyword>
<reference evidence="1 2" key="1">
    <citation type="submission" date="2013-02" db="EMBL/GenBank/DDBJ databases">
        <authorList>
            <person name="Genoscope - CEA"/>
        </authorList>
    </citation>
    <scope>NUCLEOTIDE SEQUENCE [LARGE SCALE GENOMIC DNA]</scope>
    <source>
        <strain evidence="1 2">STM 2683</strain>
    </source>
</reference>
<protein>
    <submittedName>
        <fullName evidence="1">Uncharacterized protein</fullName>
    </submittedName>
</protein>
<sequence length="61" mass="6815">MPMNSRPPRSNSNPSGGMLTHLASLLVLIVTLVFSIKSSVYIGENASFFGIYSRYYYYCLS</sequence>
<dbReference type="AlphaFoldDB" id="M5F516"/>
<dbReference type="Proteomes" id="UP000012062">
    <property type="component" value="Unassembled WGS sequence"/>
</dbReference>
<dbReference type="EMBL" id="CAUM01000111">
    <property type="protein sequence ID" value="CCV06976.1"/>
    <property type="molecule type" value="Genomic_DNA"/>
</dbReference>
<gene>
    <name evidence="1" type="ORF">MESS2_440081</name>
</gene>
<organism evidence="1 2">
    <name type="scientific">Mesorhizobium metallidurans STM 2683</name>
    <dbReference type="NCBI Taxonomy" id="1297569"/>
    <lineage>
        <taxon>Bacteria</taxon>
        <taxon>Pseudomonadati</taxon>
        <taxon>Pseudomonadota</taxon>
        <taxon>Alphaproteobacteria</taxon>
        <taxon>Hyphomicrobiales</taxon>
        <taxon>Phyllobacteriaceae</taxon>
        <taxon>Mesorhizobium</taxon>
    </lineage>
</organism>
<comment type="caution">
    <text evidence="1">The sequence shown here is derived from an EMBL/GenBank/DDBJ whole genome shotgun (WGS) entry which is preliminary data.</text>
</comment>
<dbReference type="STRING" id="1297569.MESS2_440081"/>
<evidence type="ECO:0000313" key="1">
    <source>
        <dbReference type="EMBL" id="CCV06976.1"/>
    </source>
</evidence>